<dbReference type="InterPro" id="IPR003594">
    <property type="entry name" value="HATPase_dom"/>
</dbReference>
<feature type="binding site" evidence="5">
    <location>
        <position position="118"/>
    </location>
    <ligand>
        <name>ATP</name>
        <dbReference type="ChEBI" id="CHEBI:30616"/>
    </ligand>
</feature>
<proteinExistence type="inferred from homology"/>
<dbReference type="InterPro" id="IPR036890">
    <property type="entry name" value="HATPase_C_sf"/>
</dbReference>
<dbReference type="Proteomes" id="UP000789405">
    <property type="component" value="Unassembled WGS sequence"/>
</dbReference>
<feature type="binding site" evidence="5">
    <location>
        <position position="444"/>
    </location>
    <ligand>
        <name>ATP</name>
        <dbReference type="ChEBI" id="CHEBI:30616"/>
    </ligand>
</feature>
<dbReference type="OrthoDB" id="28737at2759"/>
<dbReference type="InterPro" id="IPR020575">
    <property type="entry name" value="Hsp90_N"/>
</dbReference>
<dbReference type="GO" id="GO:0140662">
    <property type="term" value="F:ATP-dependent protein folding chaperone"/>
    <property type="evidence" value="ECO:0007669"/>
    <property type="project" value="InterPro"/>
</dbReference>
<evidence type="ECO:0000256" key="5">
    <source>
        <dbReference type="PIRSR" id="PIRSR002583-1"/>
    </source>
</evidence>
<name>A0A9N8VBW1_9GLOM</name>
<feature type="binding site" evidence="5">
    <location>
        <position position="114"/>
    </location>
    <ligand>
        <name>ATP</name>
        <dbReference type="ChEBI" id="CHEBI:30616"/>
    </ligand>
</feature>
<dbReference type="GO" id="GO:0016887">
    <property type="term" value="F:ATP hydrolysis activity"/>
    <property type="evidence" value="ECO:0007669"/>
    <property type="project" value="InterPro"/>
</dbReference>
<dbReference type="Gene3D" id="1.20.120.790">
    <property type="entry name" value="Heat shock protein 90, C-terminal domain"/>
    <property type="match status" value="1"/>
</dbReference>
<feature type="binding site" evidence="5">
    <location>
        <position position="160"/>
    </location>
    <ligand>
        <name>ATP</name>
        <dbReference type="ChEBI" id="CHEBI:30616"/>
    </ligand>
</feature>
<dbReference type="Gene3D" id="3.40.50.11260">
    <property type="match status" value="1"/>
</dbReference>
<feature type="chain" id="PRO_5040415497" evidence="7">
    <location>
        <begin position="21"/>
        <end position="797"/>
    </location>
</feature>
<dbReference type="AlphaFoldDB" id="A0A9N8VBW1"/>
<dbReference type="PANTHER" id="PTHR11528">
    <property type="entry name" value="HEAT SHOCK PROTEIN 90 FAMILY MEMBER"/>
    <property type="match status" value="1"/>
</dbReference>
<dbReference type="CDD" id="cd16927">
    <property type="entry name" value="HATPase_Hsp90-like"/>
    <property type="match status" value="1"/>
</dbReference>
<dbReference type="GO" id="GO:0005524">
    <property type="term" value="F:ATP binding"/>
    <property type="evidence" value="ECO:0007669"/>
    <property type="project" value="UniProtKB-KW"/>
</dbReference>
<feature type="region of interest" description="Disordered" evidence="6">
    <location>
        <begin position="754"/>
        <end position="797"/>
    </location>
</feature>
<dbReference type="InterPro" id="IPR037196">
    <property type="entry name" value="HSP90_C"/>
</dbReference>
<dbReference type="Gene3D" id="3.30.230.80">
    <property type="match status" value="1"/>
</dbReference>
<evidence type="ECO:0000256" key="3">
    <source>
        <dbReference type="ARBA" id="ARBA00022840"/>
    </source>
</evidence>
<keyword evidence="10" id="KW-1185">Reference proteome</keyword>
<reference evidence="9" key="1">
    <citation type="submission" date="2021-06" db="EMBL/GenBank/DDBJ databases">
        <authorList>
            <person name="Kallberg Y."/>
            <person name="Tangrot J."/>
            <person name="Rosling A."/>
        </authorList>
    </citation>
    <scope>NUCLEOTIDE SEQUENCE</scope>
    <source>
        <strain evidence="9">MA453B</strain>
    </source>
</reference>
<dbReference type="NCBIfam" id="NF003555">
    <property type="entry name" value="PRK05218.1"/>
    <property type="match status" value="1"/>
</dbReference>
<feature type="compositionally biased region" description="Acidic residues" evidence="6">
    <location>
        <begin position="774"/>
        <end position="785"/>
    </location>
</feature>
<dbReference type="PIRSF" id="PIRSF002583">
    <property type="entry name" value="Hsp90"/>
    <property type="match status" value="1"/>
</dbReference>
<keyword evidence="3 5" id="KW-0067">ATP-binding</keyword>
<accession>A0A9N8VBW1</accession>
<evidence type="ECO:0000313" key="9">
    <source>
        <dbReference type="EMBL" id="CAG8444844.1"/>
    </source>
</evidence>
<dbReference type="GO" id="GO:0051082">
    <property type="term" value="F:unfolded protein binding"/>
    <property type="evidence" value="ECO:0007669"/>
    <property type="project" value="InterPro"/>
</dbReference>
<dbReference type="HAMAP" id="MF_00505">
    <property type="entry name" value="HSP90"/>
    <property type="match status" value="1"/>
</dbReference>
<feature type="compositionally biased region" description="Basic and acidic residues" evidence="6">
    <location>
        <begin position="305"/>
        <end position="323"/>
    </location>
</feature>
<comment type="similarity">
    <text evidence="1">Belongs to the heat shock protein 90 family.</text>
</comment>
<dbReference type="SUPFAM" id="SSF55874">
    <property type="entry name" value="ATPase domain of HSP90 chaperone/DNA topoisomerase II/histidine kinase"/>
    <property type="match status" value="1"/>
</dbReference>
<keyword evidence="7" id="KW-0732">Signal</keyword>
<feature type="region of interest" description="Disordered" evidence="6">
    <location>
        <begin position="305"/>
        <end position="335"/>
    </location>
</feature>
<dbReference type="Pfam" id="PF00183">
    <property type="entry name" value="HSP90"/>
    <property type="match status" value="1"/>
</dbReference>
<dbReference type="EMBL" id="CAJVPY010000023">
    <property type="protein sequence ID" value="CAG8444844.1"/>
    <property type="molecule type" value="Genomic_DNA"/>
</dbReference>
<evidence type="ECO:0000256" key="6">
    <source>
        <dbReference type="SAM" id="MobiDB-lite"/>
    </source>
</evidence>
<evidence type="ECO:0000259" key="8">
    <source>
        <dbReference type="SMART" id="SM00387"/>
    </source>
</evidence>
<sequence>MKSKFWLLLILSCLIACFIGFPLLKVSAQDAKSEPSKDASSNERPFITQEPDGFAIDPENDINNDGKSNFGFTKEQTEKLKETEEKFEFQTEVSRLMKLIINSLYKTREIFLRELISNASDAIDKIRFLSLTDPNALKANSHLNITIWTDPVNKILTITDSGVGMTRQQLKENLGTIAKSGTSEFLNALEDKKADMNLIGQFGVGFYSVFLVADKVIVTTKHNDDDQYIWESQAINDFTIAKDPRGNTLGRGTQIKLHFKDDAVTFLEDDSIRNLILKYSEFINFPIWLWTKRTETISIDADEIDKKDSDNAKPDSDEPKIEDAPEDDEKSDVKTKTIEVPGWELMNTQKPIWTREPKNVTDIEYENFYMSFSKDSEVDFKAIVYIPSRAPDNLFQKVQDFARNIKLFVKRVFITDEFLDFVPKYLAFIKAIIDADDLPLNVSRETLQQHRALQLIKKRIIKKTLDLIADLKNDDVKYNKFLKEFGTSLKVGAIEDNENRKKIAHLLKFPSSYKGSNWTTIDDYISRMKKDQDKMYFVTGSSVEEVEKSPFIEGFVARGYEVLYMVEPIDEMLVQHMPGHGGKMFQNIAKGNIDIDKDDFEGKAQLKFKFAKLTEWMQTILVDQVEKIIISDRLVTSPCAVVASEWGWTGHMEKIMAAQPFKQENEFMREFYAKQKKILEINPHHPLMLGLLDKVEKGQTDETINELVQVLYESTLIRSGYVLKDNLKYSDKVERILRKNLGIDLNAKPEINIVPAEDADPTGKKSSESKEENDLFNELDQDDFSDPTKPSFPHDEL</sequence>
<evidence type="ECO:0000256" key="2">
    <source>
        <dbReference type="ARBA" id="ARBA00022741"/>
    </source>
</evidence>
<feature type="binding site" evidence="5">
    <location>
        <begin position="180"/>
        <end position="181"/>
    </location>
    <ligand>
        <name>ATP</name>
        <dbReference type="ChEBI" id="CHEBI:30616"/>
    </ligand>
</feature>
<dbReference type="SUPFAM" id="SSF54211">
    <property type="entry name" value="Ribosomal protein S5 domain 2-like"/>
    <property type="match status" value="1"/>
</dbReference>
<evidence type="ECO:0000256" key="1">
    <source>
        <dbReference type="ARBA" id="ARBA00008239"/>
    </source>
</evidence>
<dbReference type="SUPFAM" id="SSF110942">
    <property type="entry name" value="HSP90 C-terminal domain"/>
    <property type="match status" value="1"/>
</dbReference>
<protein>
    <submittedName>
        <fullName evidence="9">12728_t:CDS:1</fullName>
    </submittedName>
</protein>
<evidence type="ECO:0000313" key="10">
    <source>
        <dbReference type="Proteomes" id="UP000789405"/>
    </source>
</evidence>
<comment type="caution">
    <text evidence="9">The sequence shown here is derived from an EMBL/GenBank/DDBJ whole genome shotgun (WGS) entry which is preliminary data.</text>
</comment>
<keyword evidence="2 5" id="KW-0547">Nucleotide-binding</keyword>
<feature type="binding site" evidence="5">
    <location>
        <position position="179"/>
    </location>
    <ligand>
        <name>ATP</name>
        <dbReference type="ChEBI" id="CHEBI:30616"/>
    </ligand>
</feature>
<feature type="binding site" evidence="5">
    <location>
        <position position="173"/>
    </location>
    <ligand>
        <name>ATP</name>
        <dbReference type="ChEBI" id="CHEBI:30616"/>
    </ligand>
</feature>
<feature type="binding site" evidence="5">
    <location>
        <begin position="201"/>
        <end position="206"/>
    </location>
    <ligand>
        <name>ATP</name>
        <dbReference type="ChEBI" id="CHEBI:30616"/>
    </ligand>
</feature>
<organism evidence="9 10">
    <name type="scientific">Dentiscutata erythropus</name>
    <dbReference type="NCBI Taxonomy" id="1348616"/>
    <lineage>
        <taxon>Eukaryota</taxon>
        <taxon>Fungi</taxon>
        <taxon>Fungi incertae sedis</taxon>
        <taxon>Mucoromycota</taxon>
        <taxon>Glomeromycotina</taxon>
        <taxon>Glomeromycetes</taxon>
        <taxon>Diversisporales</taxon>
        <taxon>Gigasporaceae</taxon>
        <taxon>Dentiscutata</taxon>
    </lineage>
</organism>
<dbReference type="InterPro" id="IPR020568">
    <property type="entry name" value="Ribosomal_Su5_D2-typ_SF"/>
</dbReference>
<evidence type="ECO:0000256" key="7">
    <source>
        <dbReference type="SAM" id="SignalP"/>
    </source>
</evidence>
<feature type="binding site" evidence="5">
    <location>
        <position position="165"/>
    </location>
    <ligand>
        <name>ATP</name>
        <dbReference type="ChEBI" id="CHEBI:30616"/>
    </ligand>
</feature>
<dbReference type="InterPro" id="IPR001404">
    <property type="entry name" value="Hsp90_fam"/>
</dbReference>
<gene>
    <name evidence="9" type="ORF">DERYTH_LOCUS124</name>
</gene>
<keyword evidence="4" id="KW-0143">Chaperone</keyword>
<dbReference type="PRINTS" id="PR00775">
    <property type="entry name" value="HEATSHOCK90"/>
</dbReference>
<evidence type="ECO:0000256" key="4">
    <source>
        <dbReference type="ARBA" id="ARBA00023186"/>
    </source>
</evidence>
<dbReference type="Pfam" id="PF13589">
    <property type="entry name" value="HATPase_c_3"/>
    <property type="match status" value="1"/>
</dbReference>
<feature type="domain" description="Histidine kinase/HSP90-like ATPase" evidence="8">
    <location>
        <begin position="107"/>
        <end position="263"/>
    </location>
</feature>
<dbReference type="Gene3D" id="3.30.565.10">
    <property type="entry name" value="Histidine kinase-like ATPase, C-terminal domain"/>
    <property type="match status" value="1"/>
</dbReference>
<feature type="signal peptide" evidence="7">
    <location>
        <begin position="1"/>
        <end position="20"/>
    </location>
</feature>
<feature type="compositionally biased region" description="Basic and acidic residues" evidence="6">
    <location>
        <begin position="761"/>
        <end position="773"/>
    </location>
</feature>
<dbReference type="SMART" id="SM00387">
    <property type="entry name" value="HATPase_c"/>
    <property type="match status" value="1"/>
</dbReference>
<feature type="binding site" evidence="5">
    <location>
        <position position="253"/>
    </location>
    <ligand>
        <name>ATP</name>
        <dbReference type="ChEBI" id="CHEBI:30616"/>
    </ligand>
</feature>
<dbReference type="FunFam" id="3.30.565.10:FF:000005">
    <property type="entry name" value="Heat shock protein 90"/>
    <property type="match status" value="1"/>
</dbReference>